<dbReference type="Pfam" id="PF00494">
    <property type="entry name" value="SQS_PSY"/>
    <property type="match status" value="1"/>
</dbReference>
<reference evidence="1 2" key="1">
    <citation type="submission" date="2017-11" db="EMBL/GenBank/DDBJ databases">
        <title>Revised Sequence and Annotation of the Rhodobaca barguzinensis strain alga05 Genome.</title>
        <authorList>
            <person name="Kopejtka K."/>
            <person name="Tomasch J.M."/>
            <person name="Bunk B."/>
            <person name="Koblizek M."/>
        </authorList>
    </citation>
    <scope>NUCLEOTIDE SEQUENCE [LARGE SCALE GENOMIC DNA]</scope>
    <source>
        <strain evidence="2">alga05</strain>
    </source>
</reference>
<sequence length="256" mass="28452">MTDLAEKLRVGDPERHAATLAAPENLRARLWPLYAFNLEIARAPWMTSEPMIAEMRLQFWADVLDEIAEGKPPRAHEVASPLSEVWRECDLPVALGHEMVAARRWDIYRDPFADESAFEQHLQATSGNLMWLCARALNAGDSAEPIIRDMGYAAGLANWFLAIPRLEDAGRIPLIDGRETAVAALAQDGLMRLKRARSNRARVGADLLAVMLTGWQAGTILNSAAKSPHLVREGGLQPSEFRRRGSLLLRALSGRW</sequence>
<dbReference type="SUPFAM" id="SSF48576">
    <property type="entry name" value="Terpenoid synthases"/>
    <property type="match status" value="1"/>
</dbReference>
<dbReference type="STRING" id="441209.GCA_001870665_01799"/>
<keyword evidence="2" id="KW-1185">Reference proteome</keyword>
<evidence type="ECO:0000313" key="1">
    <source>
        <dbReference type="EMBL" id="ATX66126.1"/>
    </source>
</evidence>
<gene>
    <name evidence="1" type="ORF">BG454_10105</name>
</gene>
<protein>
    <submittedName>
        <fullName evidence="1">Phytoene synthase</fullName>
    </submittedName>
</protein>
<organism evidence="1 2">
    <name type="scientific">Roseinatronobacter bogoriensis subsp. barguzinensis</name>
    <dbReference type="NCBI Taxonomy" id="441209"/>
    <lineage>
        <taxon>Bacteria</taxon>
        <taxon>Pseudomonadati</taxon>
        <taxon>Pseudomonadota</taxon>
        <taxon>Alphaproteobacteria</taxon>
        <taxon>Rhodobacterales</taxon>
        <taxon>Paracoccaceae</taxon>
        <taxon>Roseinatronobacter</taxon>
    </lineage>
</organism>
<dbReference type="KEGG" id="rbg:BG454_10105"/>
<dbReference type="Gene3D" id="1.10.600.10">
    <property type="entry name" value="Farnesyl Diphosphate Synthase"/>
    <property type="match status" value="1"/>
</dbReference>
<proteinExistence type="predicted"/>
<accession>A0A2K8KAX0</accession>
<dbReference type="EMBL" id="CP024899">
    <property type="protein sequence ID" value="ATX66126.1"/>
    <property type="molecule type" value="Genomic_DNA"/>
</dbReference>
<dbReference type="OrthoDB" id="9814909at2"/>
<dbReference type="InterPro" id="IPR002060">
    <property type="entry name" value="Squ/phyt_synthse"/>
</dbReference>
<dbReference type="Proteomes" id="UP000228948">
    <property type="component" value="Chromosome"/>
</dbReference>
<name>A0A2K8KAX0_9RHOB</name>
<dbReference type="InterPro" id="IPR008949">
    <property type="entry name" value="Isoprenoid_synthase_dom_sf"/>
</dbReference>
<evidence type="ECO:0000313" key="2">
    <source>
        <dbReference type="Proteomes" id="UP000228948"/>
    </source>
</evidence>
<dbReference type="RefSeq" id="WP_071480646.1">
    <property type="nucleotide sequence ID" value="NZ_CP024899.1"/>
</dbReference>
<dbReference type="AlphaFoldDB" id="A0A2K8KAX0"/>